<dbReference type="RefSeq" id="WP_379870510.1">
    <property type="nucleotide sequence ID" value="NZ_JBHTBH010000004.1"/>
</dbReference>
<comment type="caution">
    <text evidence="1">The sequence shown here is derived from an EMBL/GenBank/DDBJ whole genome shotgun (WGS) entry which is preliminary data.</text>
</comment>
<dbReference type="Proteomes" id="UP001596540">
    <property type="component" value="Unassembled WGS sequence"/>
</dbReference>
<gene>
    <name evidence="1" type="ORF">ACFQRF_09260</name>
</gene>
<evidence type="ECO:0000313" key="1">
    <source>
        <dbReference type="EMBL" id="MFC7327930.1"/>
    </source>
</evidence>
<proteinExistence type="predicted"/>
<organism evidence="1 2">
    <name type="scientific">Marinactinospora rubrisoli</name>
    <dbReference type="NCBI Taxonomy" id="2715399"/>
    <lineage>
        <taxon>Bacteria</taxon>
        <taxon>Bacillati</taxon>
        <taxon>Actinomycetota</taxon>
        <taxon>Actinomycetes</taxon>
        <taxon>Streptosporangiales</taxon>
        <taxon>Nocardiopsidaceae</taxon>
        <taxon>Marinactinospora</taxon>
    </lineage>
</organism>
<protein>
    <recommendedName>
        <fullName evidence="3">DUF4304 domain-containing protein</fullName>
    </recommendedName>
</protein>
<reference evidence="2" key="1">
    <citation type="journal article" date="2019" name="Int. J. Syst. Evol. Microbiol.">
        <title>The Global Catalogue of Microorganisms (GCM) 10K type strain sequencing project: providing services to taxonomists for standard genome sequencing and annotation.</title>
        <authorList>
            <consortium name="The Broad Institute Genomics Platform"/>
            <consortium name="The Broad Institute Genome Sequencing Center for Infectious Disease"/>
            <person name="Wu L."/>
            <person name="Ma J."/>
        </authorList>
    </citation>
    <scope>NUCLEOTIDE SEQUENCE [LARGE SCALE GENOMIC DNA]</scope>
    <source>
        <strain evidence="2">CGMCC 4.7382</strain>
    </source>
</reference>
<accession>A0ABW2KFP6</accession>
<dbReference type="EMBL" id="JBHTBH010000004">
    <property type="protein sequence ID" value="MFC7327930.1"/>
    <property type="molecule type" value="Genomic_DNA"/>
</dbReference>
<sequence>MAPTSPASRLVAAAARTHLRPLGLRQRGRSRLWVDDHGWWLGLVEFPSPGWSQGSGLRVGAMWLWQDLGHIAFNIGERLSVTEDYRGDEQFARVADDLAGRARTRVERLRRRFPDLAAVAGHLTAQPAGRGRFWEPWNAGVAAALVGDAALARERFADVLAEEAVAPWMEEAQRAARDLAGVVSDGDAVRAWARSRIASCRERLRLGPSEPRAVVL</sequence>
<evidence type="ECO:0000313" key="2">
    <source>
        <dbReference type="Proteomes" id="UP001596540"/>
    </source>
</evidence>
<keyword evidence="2" id="KW-1185">Reference proteome</keyword>
<evidence type="ECO:0008006" key="3">
    <source>
        <dbReference type="Google" id="ProtNLM"/>
    </source>
</evidence>
<name>A0ABW2KFP6_9ACTN</name>